<accession>A0A0R1XG26</accession>
<comment type="caution">
    <text evidence="1">The sequence shown here is derived from an EMBL/GenBank/DDBJ whole genome shotgun (WGS) entry which is preliminary data.</text>
</comment>
<dbReference type="EMBL" id="AZFW01000060">
    <property type="protein sequence ID" value="KRM26921.1"/>
    <property type="molecule type" value="Genomic_DNA"/>
</dbReference>
<dbReference type="PATRIC" id="fig|1122147.4.peg.2930"/>
<reference evidence="1 2" key="1">
    <citation type="journal article" date="2015" name="Genome Announc.">
        <title>Expanding the biotechnology potential of lactobacilli through comparative genomics of 213 strains and associated genera.</title>
        <authorList>
            <person name="Sun Z."/>
            <person name="Harris H.M."/>
            <person name="McCann A."/>
            <person name="Guo C."/>
            <person name="Argimon S."/>
            <person name="Zhang W."/>
            <person name="Yang X."/>
            <person name="Jeffery I.B."/>
            <person name="Cooney J.C."/>
            <person name="Kagawa T.F."/>
            <person name="Liu W."/>
            <person name="Song Y."/>
            <person name="Salvetti E."/>
            <person name="Wrobel A."/>
            <person name="Rasinkangas P."/>
            <person name="Parkhill J."/>
            <person name="Rea M.C."/>
            <person name="O'Sullivan O."/>
            <person name="Ritari J."/>
            <person name="Douillard F.P."/>
            <person name="Paul Ross R."/>
            <person name="Yang R."/>
            <person name="Briner A.E."/>
            <person name="Felis G.E."/>
            <person name="de Vos W.M."/>
            <person name="Barrangou R."/>
            <person name="Klaenhammer T.R."/>
            <person name="Caufield P.W."/>
            <person name="Cui Y."/>
            <person name="Zhang H."/>
            <person name="O'Toole P.W."/>
        </authorList>
    </citation>
    <scope>NUCLEOTIDE SEQUENCE [LARGE SCALE GENOMIC DNA]</scope>
    <source>
        <strain evidence="1 2">DSM 16991</strain>
    </source>
</reference>
<organism evidence="1 2">
    <name type="scientific">Schleiferilactobacillus harbinensis DSM 16991</name>
    <dbReference type="NCBI Taxonomy" id="1122147"/>
    <lineage>
        <taxon>Bacteria</taxon>
        <taxon>Bacillati</taxon>
        <taxon>Bacillota</taxon>
        <taxon>Bacilli</taxon>
        <taxon>Lactobacillales</taxon>
        <taxon>Lactobacillaceae</taxon>
        <taxon>Schleiferilactobacillus</taxon>
    </lineage>
</organism>
<evidence type="ECO:0000313" key="1">
    <source>
        <dbReference type="EMBL" id="KRM26921.1"/>
    </source>
</evidence>
<evidence type="ECO:0000313" key="2">
    <source>
        <dbReference type="Proteomes" id="UP000050949"/>
    </source>
</evidence>
<dbReference type="Proteomes" id="UP000050949">
    <property type="component" value="Unassembled WGS sequence"/>
</dbReference>
<sequence length="51" mass="6492">MPITQDWETLFDRQWLVAHDFYNEKYSGDQVVFPYIRREWIQKVKYFRGQY</sequence>
<proteinExistence type="predicted"/>
<dbReference type="AlphaFoldDB" id="A0A0R1XG26"/>
<gene>
    <name evidence="1" type="ORF">FC91_GL002844</name>
</gene>
<name>A0A0R1XG26_9LACO</name>
<protein>
    <submittedName>
        <fullName evidence="1">Uncharacterized protein</fullName>
    </submittedName>
</protein>